<dbReference type="RefSeq" id="WP_186843816.1">
    <property type="nucleotide sequence ID" value="NZ_RXYB01000010.1"/>
</dbReference>
<organism evidence="2 3">
    <name type="scientific">Acetobacterium tundrae</name>
    <dbReference type="NCBI Taxonomy" id="132932"/>
    <lineage>
        <taxon>Bacteria</taxon>
        <taxon>Bacillati</taxon>
        <taxon>Bacillota</taxon>
        <taxon>Clostridia</taxon>
        <taxon>Eubacteriales</taxon>
        <taxon>Eubacteriaceae</taxon>
        <taxon>Acetobacterium</taxon>
    </lineage>
</organism>
<dbReference type="Proteomes" id="UP000653358">
    <property type="component" value="Unassembled WGS sequence"/>
</dbReference>
<evidence type="ECO:0000313" key="2">
    <source>
        <dbReference type="EMBL" id="MBC3797994.1"/>
    </source>
</evidence>
<comment type="caution">
    <text evidence="2">The sequence shown here is derived from an EMBL/GenBank/DDBJ whole genome shotgun (WGS) entry which is preliminary data.</text>
</comment>
<keyword evidence="1" id="KW-0472">Membrane</keyword>
<protein>
    <submittedName>
        <fullName evidence="2">Uncharacterized protein</fullName>
    </submittedName>
</protein>
<keyword evidence="3" id="KW-1185">Reference proteome</keyword>
<reference evidence="2 3" key="1">
    <citation type="journal article" date="2020" name="mSystems">
        <title>Defining Genomic and Predicted Metabolic Features of the Acetobacterium Genus.</title>
        <authorList>
            <person name="Ross D.E."/>
            <person name="Marshall C.W."/>
            <person name="Gulliver D."/>
            <person name="May H.D."/>
            <person name="Norman R.S."/>
        </authorList>
    </citation>
    <scope>NUCLEOTIDE SEQUENCE [LARGE SCALE GENOMIC DNA]</scope>
    <source>
        <strain evidence="2 3">DSM 9173</strain>
    </source>
</reference>
<feature type="transmembrane region" description="Helical" evidence="1">
    <location>
        <begin position="105"/>
        <end position="123"/>
    </location>
</feature>
<keyword evidence="1" id="KW-1133">Transmembrane helix</keyword>
<gene>
    <name evidence="2" type="ORF">GH807_13165</name>
</gene>
<dbReference type="EMBL" id="WJBB01000019">
    <property type="protein sequence ID" value="MBC3797994.1"/>
    <property type="molecule type" value="Genomic_DNA"/>
</dbReference>
<proteinExistence type="predicted"/>
<name>A0ABR6WND3_9FIRM</name>
<evidence type="ECO:0000313" key="3">
    <source>
        <dbReference type="Proteomes" id="UP000653358"/>
    </source>
</evidence>
<evidence type="ECO:0000256" key="1">
    <source>
        <dbReference type="SAM" id="Phobius"/>
    </source>
</evidence>
<sequence length="149" mass="17539">MTENNSKTLNALIKRLKSTYKNKSDVDPYKMAYHLMPSTTEASLTAKQMYINGHLCYAHKLSLVTNGQGIIPYIAFLDNDFKQNHQELGLRKNQIRRMKIKQSQILWRYSQLSQIFFRFILIFRPNLFLAMRPLIPLLFSKSPVIFLMH</sequence>
<accession>A0ABR6WND3</accession>
<keyword evidence="1" id="KW-0812">Transmembrane</keyword>